<dbReference type="Proteomes" id="UP000805193">
    <property type="component" value="Unassembled WGS sequence"/>
</dbReference>
<evidence type="ECO:0000313" key="2">
    <source>
        <dbReference type="Proteomes" id="UP000805193"/>
    </source>
</evidence>
<dbReference type="EMBL" id="JABSTQ010010133">
    <property type="protein sequence ID" value="KAG0423198.1"/>
    <property type="molecule type" value="Genomic_DNA"/>
</dbReference>
<name>A0AC60PS45_IXOPE</name>
<accession>A0AC60PS45</accession>
<feature type="non-terminal residue" evidence="1">
    <location>
        <position position="129"/>
    </location>
</feature>
<comment type="caution">
    <text evidence="1">The sequence shown here is derived from an EMBL/GenBank/DDBJ whole genome shotgun (WGS) entry which is preliminary data.</text>
</comment>
<proteinExistence type="predicted"/>
<sequence>MEPHVHTSRASAVPFPAAAIERSQSCSQVLSPEKCRCRIFGAPSSLLYLHAAVGDSRAVYGNHRSTSIRDFFLNGYCRESLREPHQSFLPVVVLKFSGVATWVPQDLEILVATSLDSIFFCGLARTMGE</sequence>
<protein>
    <submittedName>
        <fullName evidence="1">Uncharacterized protein</fullName>
    </submittedName>
</protein>
<evidence type="ECO:0000313" key="1">
    <source>
        <dbReference type="EMBL" id="KAG0423198.1"/>
    </source>
</evidence>
<gene>
    <name evidence="1" type="ORF">HPB47_001017</name>
</gene>
<reference evidence="1 2" key="1">
    <citation type="journal article" date="2020" name="Cell">
        <title>Large-Scale Comparative Analyses of Tick Genomes Elucidate Their Genetic Diversity and Vector Capacities.</title>
        <authorList>
            <consortium name="Tick Genome and Microbiome Consortium (TIGMIC)"/>
            <person name="Jia N."/>
            <person name="Wang J."/>
            <person name="Shi W."/>
            <person name="Du L."/>
            <person name="Sun Y."/>
            <person name="Zhan W."/>
            <person name="Jiang J.F."/>
            <person name="Wang Q."/>
            <person name="Zhang B."/>
            <person name="Ji P."/>
            <person name="Bell-Sakyi L."/>
            <person name="Cui X.M."/>
            <person name="Yuan T.T."/>
            <person name="Jiang B.G."/>
            <person name="Yang W.F."/>
            <person name="Lam T.T."/>
            <person name="Chang Q.C."/>
            <person name="Ding S.J."/>
            <person name="Wang X.J."/>
            <person name="Zhu J.G."/>
            <person name="Ruan X.D."/>
            <person name="Zhao L."/>
            <person name="Wei J.T."/>
            <person name="Ye R.Z."/>
            <person name="Que T.C."/>
            <person name="Du C.H."/>
            <person name="Zhou Y.H."/>
            <person name="Cheng J.X."/>
            <person name="Dai P.F."/>
            <person name="Guo W.B."/>
            <person name="Han X.H."/>
            <person name="Huang E.J."/>
            <person name="Li L.F."/>
            <person name="Wei W."/>
            <person name="Gao Y.C."/>
            <person name="Liu J.Z."/>
            <person name="Shao H.Z."/>
            <person name="Wang X."/>
            <person name="Wang C.C."/>
            <person name="Yang T.C."/>
            <person name="Huo Q.B."/>
            <person name="Li W."/>
            <person name="Chen H.Y."/>
            <person name="Chen S.E."/>
            <person name="Zhou L.G."/>
            <person name="Ni X.B."/>
            <person name="Tian J.H."/>
            <person name="Sheng Y."/>
            <person name="Liu T."/>
            <person name="Pan Y.S."/>
            <person name="Xia L.Y."/>
            <person name="Li J."/>
            <person name="Zhao F."/>
            <person name="Cao W.C."/>
        </authorList>
    </citation>
    <scope>NUCLEOTIDE SEQUENCE [LARGE SCALE GENOMIC DNA]</scope>
    <source>
        <strain evidence="1">Iper-2018</strain>
    </source>
</reference>
<organism evidence="1 2">
    <name type="scientific">Ixodes persulcatus</name>
    <name type="common">Taiga tick</name>
    <dbReference type="NCBI Taxonomy" id="34615"/>
    <lineage>
        <taxon>Eukaryota</taxon>
        <taxon>Metazoa</taxon>
        <taxon>Ecdysozoa</taxon>
        <taxon>Arthropoda</taxon>
        <taxon>Chelicerata</taxon>
        <taxon>Arachnida</taxon>
        <taxon>Acari</taxon>
        <taxon>Parasitiformes</taxon>
        <taxon>Ixodida</taxon>
        <taxon>Ixodoidea</taxon>
        <taxon>Ixodidae</taxon>
        <taxon>Ixodinae</taxon>
        <taxon>Ixodes</taxon>
    </lineage>
</organism>
<keyword evidence="2" id="KW-1185">Reference proteome</keyword>